<keyword evidence="1" id="KW-0675">Receptor</keyword>
<name>A0ACB8P6I8_CITSI</name>
<dbReference type="EMBL" id="CM039170">
    <property type="protein sequence ID" value="KAH9806073.1"/>
    <property type="molecule type" value="Genomic_DNA"/>
</dbReference>
<comment type="caution">
    <text evidence="1">The sequence shown here is derived from an EMBL/GenBank/DDBJ whole genome shotgun (WGS) entry which is preliminary data.</text>
</comment>
<gene>
    <name evidence="1" type="ORF">KPL71_002648</name>
</gene>
<keyword evidence="2" id="KW-1185">Reference proteome</keyword>
<accession>A0ACB8P6I8</accession>
<proteinExistence type="predicted"/>
<sequence length="886" mass="99308">MEIVKVGVILDMKSTVGSMANRTISMALSDFYSRNSHYRTRLNLLTRDSQNDVVLAAFSAIDLMKNEKAHAIIGPQRSSEAKFVINLGEKAKVPIISFSATSPSLSPTEHENKFFVRSAYDDSSQVKALASIVKAYGWREIILIYEDTDYGSGLIPYLIDALQEFDTRVRYRSVVSSNANDNEILMELEKLKKNPTTIFLVHMTAPLSSKLFKQAKIAGMMSEGYAWIATQGLSTLLDPVSDMESMQGVLGLRPYIPNSKKLEHFKLRWIKSADKPDGSAGGSNLFGLWAYDTVWAIAMAVERAGIENSSFLKPNTSKSRVDIAALGTFEMGAKLLDTLINTTFEGLSGNFHLVNGQLEPSAFEIFNVIGTSERVIGYWTKEKGLLSELNDNNGRATNNLKNPIWPGNTIDQPRKLKIGVPVREGFTEFIKVVENKNKTTQVSGFCYDMFHAVLQVLEFPLPYEFVPFHDGSFDELLHKIEKQEFDTAVGDTTIVANRSTFVDFTLPYSESGVSMLVLVKDDERKNFWIFLKPLSWDLWLTTGAAFIFTGLVVWVLEHRINTEFRGPPQHQIGTIFWFSFSTLVFAHSNALGALMPLEHTGESSEQLVKVCAHHMGFCGANLDTKLHRKLDFNVDRYQTNSFVKDLLTKKLNFNETRLKNYTTSEDYHDALSNGEVAAIFDEIPYIKIFLASYCSRYMMVGPTYRTDGFGFAFPLGSPLVPYISRAILKVTEDKEKMENIEKALGNQATCEGQGPTTLSSDSLSVYSFGGLFIIAGIASMSSLLIYVFNFVCFHRPELNNHDPERSFWSKIIDLMKHFDQRDPSLHPFMKRSESRVHPEASPEGNDASPDTDDMQNHSRDSNEGADTGGSDEDEAHSSVGSIYRRT</sequence>
<reference evidence="2" key="1">
    <citation type="journal article" date="2023" name="Hortic. Res.">
        <title>A chromosome-level phased genome enabling allele-level studies in sweet orange: a case study on citrus Huanglongbing tolerance.</title>
        <authorList>
            <person name="Wu B."/>
            <person name="Yu Q."/>
            <person name="Deng Z."/>
            <person name="Duan Y."/>
            <person name="Luo F."/>
            <person name="Gmitter F. Jr."/>
        </authorList>
    </citation>
    <scope>NUCLEOTIDE SEQUENCE [LARGE SCALE GENOMIC DNA]</scope>
    <source>
        <strain evidence="2">cv. Valencia</strain>
    </source>
</reference>
<evidence type="ECO:0000313" key="1">
    <source>
        <dbReference type="EMBL" id="KAH9806073.1"/>
    </source>
</evidence>
<protein>
    <submittedName>
        <fullName evidence="1">Glutamate receptor 2.7</fullName>
    </submittedName>
</protein>
<dbReference type="Proteomes" id="UP000829398">
    <property type="component" value="Chromosome 1"/>
</dbReference>
<organism evidence="1 2">
    <name type="scientific">Citrus sinensis</name>
    <name type="common">Sweet orange</name>
    <name type="synonym">Citrus aurantium var. sinensis</name>
    <dbReference type="NCBI Taxonomy" id="2711"/>
    <lineage>
        <taxon>Eukaryota</taxon>
        <taxon>Viridiplantae</taxon>
        <taxon>Streptophyta</taxon>
        <taxon>Embryophyta</taxon>
        <taxon>Tracheophyta</taxon>
        <taxon>Spermatophyta</taxon>
        <taxon>Magnoliopsida</taxon>
        <taxon>eudicotyledons</taxon>
        <taxon>Gunneridae</taxon>
        <taxon>Pentapetalae</taxon>
        <taxon>rosids</taxon>
        <taxon>malvids</taxon>
        <taxon>Sapindales</taxon>
        <taxon>Rutaceae</taxon>
        <taxon>Aurantioideae</taxon>
        <taxon>Citrus</taxon>
    </lineage>
</organism>
<evidence type="ECO:0000313" key="2">
    <source>
        <dbReference type="Proteomes" id="UP000829398"/>
    </source>
</evidence>